<comment type="catalytic activity">
    <reaction evidence="10">
        <text>uridine(1498) in 16S rRNA + S-adenosyl-L-methionine = N(3)-methyluridine(1498) in 16S rRNA + S-adenosyl-L-homocysteine + H(+)</text>
        <dbReference type="Rhea" id="RHEA:42920"/>
        <dbReference type="Rhea" id="RHEA-COMP:10283"/>
        <dbReference type="Rhea" id="RHEA-COMP:10284"/>
        <dbReference type="ChEBI" id="CHEBI:15378"/>
        <dbReference type="ChEBI" id="CHEBI:57856"/>
        <dbReference type="ChEBI" id="CHEBI:59789"/>
        <dbReference type="ChEBI" id="CHEBI:65315"/>
        <dbReference type="ChEBI" id="CHEBI:74502"/>
        <dbReference type="EC" id="2.1.1.193"/>
    </reaction>
</comment>
<evidence type="ECO:0000256" key="8">
    <source>
        <dbReference type="ARBA" id="ARBA00022691"/>
    </source>
</evidence>
<keyword evidence="6" id="KW-0489">Methyltransferase</keyword>
<dbReference type="InterPro" id="IPR029026">
    <property type="entry name" value="tRNA_m1G_MTases_N"/>
</dbReference>
<dbReference type="STRING" id="296587.C1FIT6"/>
<gene>
    <name evidence="12" type="ORF">MICPUN_87162</name>
</gene>
<keyword evidence="5" id="KW-0698">rRNA processing</keyword>
<comment type="subcellular location">
    <subcellularLocation>
        <location evidence="1">Cytoplasm</location>
    </subcellularLocation>
</comment>
<keyword evidence="4" id="KW-0963">Cytoplasm</keyword>
<dbReference type="CDD" id="cd18084">
    <property type="entry name" value="RsmE-like"/>
    <property type="match status" value="1"/>
</dbReference>
<dbReference type="FunCoup" id="C1FIT6">
    <property type="interactions" value="44"/>
</dbReference>
<dbReference type="EMBL" id="CP001577">
    <property type="protein sequence ID" value="ACO70233.1"/>
    <property type="molecule type" value="Genomic_DNA"/>
</dbReference>
<dbReference type="InterPro" id="IPR046886">
    <property type="entry name" value="RsmE_MTase_dom"/>
</dbReference>
<protein>
    <recommendedName>
        <fullName evidence="3">16S rRNA (uracil(1498)-N(3))-methyltransferase</fullName>
        <ecNumber evidence="3">2.1.1.193</ecNumber>
    </recommendedName>
</protein>
<evidence type="ECO:0000256" key="3">
    <source>
        <dbReference type="ARBA" id="ARBA00012328"/>
    </source>
</evidence>
<sequence length="207" mass="21279">MEGSGRDGGVAAVAAVGEVRRVPFAGPKWDVAVACGSLKGGRADWLVEKCSELGASSLVPLLTERSGSVGGSSEGRWERVAAAAMKQSLRNHRLVVHPALTTTQLCEMVRRAPVALLCAAGAPPLREVMSMAESRTGDGVEAGYSEGGGVLIVGPEGDFTPEEVETLVAAGARPVGLGPLRLRVETAAVAIISCVSMTHPRTQPPGC</sequence>
<evidence type="ECO:0000259" key="11">
    <source>
        <dbReference type="Pfam" id="PF04452"/>
    </source>
</evidence>
<dbReference type="PANTHER" id="PTHR30027:SF3">
    <property type="entry name" value="16S RRNA (URACIL(1498)-N(3))-METHYLTRANSFERASE"/>
    <property type="match status" value="1"/>
</dbReference>
<comment type="function">
    <text evidence="9">Specifically methylates the N3 position of the uracil ring of uridine 1498 (m3U1498) in 16S rRNA. Acts on the fully assembled 30S ribosomal subunit.</text>
</comment>
<dbReference type="OrthoDB" id="3465at2759"/>
<dbReference type="SUPFAM" id="SSF75217">
    <property type="entry name" value="alpha/beta knot"/>
    <property type="match status" value="1"/>
</dbReference>
<evidence type="ECO:0000256" key="2">
    <source>
        <dbReference type="ARBA" id="ARBA00005528"/>
    </source>
</evidence>
<evidence type="ECO:0000256" key="9">
    <source>
        <dbReference type="ARBA" id="ARBA00025699"/>
    </source>
</evidence>
<dbReference type="PIRSF" id="PIRSF015601">
    <property type="entry name" value="MTase_slr0722"/>
    <property type="match status" value="1"/>
</dbReference>
<dbReference type="Proteomes" id="UP000002009">
    <property type="component" value="Chromosome 12"/>
</dbReference>
<dbReference type="InterPro" id="IPR006700">
    <property type="entry name" value="RsmE"/>
</dbReference>
<dbReference type="PANTHER" id="PTHR30027">
    <property type="entry name" value="RIBOSOMAL RNA SMALL SUBUNIT METHYLTRANSFERASE E"/>
    <property type="match status" value="1"/>
</dbReference>
<organism evidence="12 13">
    <name type="scientific">Micromonas commoda (strain RCC299 / NOUM17 / CCMP2709)</name>
    <name type="common">Picoplanktonic green alga</name>
    <dbReference type="NCBI Taxonomy" id="296587"/>
    <lineage>
        <taxon>Eukaryota</taxon>
        <taxon>Viridiplantae</taxon>
        <taxon>Chlorophyta</taxon>
        <taxon>Mamiellophyceae</taxon>
        <taxon>Mamiellales</taxon>
        <taxon>Mamiellaceae</taxon>
        <taxon>Micromonas</taxon>
    </lineage>
</organism>
<dbReference type="InterPro" id="IPR029028">
    <property type="entry name" value="Alpha/beta_knot_MTases"/>
</dbReference>
<dbReference type="OMA" id="ERWQRIS"/>
<name>C1FIT6_MICCC</name>
<keyword evidence="7" id="KW-0808">Transferase</keyword>
<dbReference type="GO" id="GO:0070042">
    <property type="term" value="F:rRNA (uridine-N3-)-methyltransferase activity"/>
    <property type="evidence" value="ECO:0007669"/>
    <property type="project" value="TreeGrafter"/>
</dbReference>
<keyword evidence="8" id="KW-0949">S-adenosyl-L-methionine</keyword>
<evidence type="ECO:0000256" key="1">
    <source>
        <dbReference type="ARBA" id="ARBA00004496"/>
    </source>
</evidence>
<proteinExistence type="inferred from homology"/>
<comment type="similarity">
    <text evidence="2">Belongs to the RNA methyltransferase RsmE family.</text>
</comment>
<dbReference type="EC" id="2.1.1.193" evidence="3"/>
<dbReference type="NCBIfam" id="TIGR00046">
    <property type="entry name" value="RsmE family RNA methyltransferase"/>
    <property type="match status" value="1"/>
</dbReference>
<feature type="domain" description="Ribosomal RNA small subunit methyltransferase E methyltransferase" evidence="11">
    <location>
        <begin position="30"/>
        <end position="195"/>
    </location>
</feature>
<accession>C1FIT6</accession>
<evidence type="ECO:0000313" key="13">
    <source>
        <dbReference type="Proteomes" id="UP000002009"/>
    </source>
</evidence>
<dbReference type="GO" id="GO:0005737">
    <property type="term" value="C:cytoplasm"/>
    <property type="evidence" value="ECO:0007669"/>
    <property type="project" value="UniProtKB-SubCell"/>
</dbReference>
<evidence type="ECO:0000256" key="7">
    <source>
        <dbReference type="ARBA" id="ARBA00022679"/>
    </source>
</evidence>
<dbReference type="RefSeq" id="XP_002508975.1">
    <property type="nucleotide sequence ID" value="XM_002508929.1"/>
</dbReference>
<dbReference type="KEGG" id="mis:MICPUN_87162"/>
<dbReference type="InParanoid" id="C1FIT6"/>
<dbReference type="GO" id="GO:0070475">
    <property type="term" value="P:rRNA base methylation"/>
    <property type="evidence" value="ECO:0007669"/>
    <property type="project" value="TreeGrafter"/>
</dbReference>
<evidence type="ECO:0000256" key="4">
    <source>
        <dbReference type="ARBA" id="ARBA00022490"/>
    </source>
</evidence>
<keyword evidence="13" id="KW-1185">Reference proteome</keyword>
<dbReference type="AlphaFoldDB" id="C1FIT6"/>
<dbReference type="GeneID" id="8247861"/>
<dbReference type="Pfam" id="PF04452">
    <property type="entry name" value="Methyltrans_RNA"/>
    <property type="match status" value="1"/>
</dbReference>
<dbReference type="eggNOG" id="ENOG502QPPV">
    <property type="taxonomic scope" value="Eukaryota"/>
</dbReference>
<evidence type="ECO:0000256" key="10">
    <source>
        <dbReference type="ARBA" id="ARBA00047944"/>
    </source>
</evidence>
<evidence type="ECO:0000313" key="12">
    <source>
        <dbReference type="EMBL" id="ACO70233.1"/>
    </source>
</evidence>
<evidence type="ECO:0000256" key="6">
    <source>
        <dbReference type="ARBA" id="ARBA00022603"/>
    </source>
</evidence>
<evidence type="ECO:0000256" key="5">
    <source>
        <dbReference type="ARBA" id="ARBA00022552"/>
    </source>
</evidence>
<dbReference type="Gene3D" id="3.40.1280.10">
    <property type="match status" value="1"/>
</dbReference>
<reference evidence="12 13" key="1">
    <citation type="journal article" date="2009" name="Science">
        <title>Green evolution and dynamic adaptations revealed by genomes of the marine picoeukaryotes Micromonas.</title>
        <authorList>
            <person name="Worden A.Z."/>
            <person name="Lee J.H."/>
            <person name="Mock T."/>
            <person name="Rouze P."/>
            <person name="Simmons M.P."/>
            <person name="Aerts A.L."/>
            <person name="Allen A.E."/>
            <person name="Cuvelier M.L."/>
            <person name="Derelle E."/>
            <person name="Everett M.V."/>
            <person name="Foulon E."/>
            <person name="Grimwood J."/>
            <person name="Gundlach H."/>
            <person name="Henrissat B."/>
            <person name="Napoli C."/>
            <person name="McDonald S.M."/>
            <person name="Parker M.S."/>
            <person name="Rombauts S."/>
            <person name="Salamov A."/>
            <person name="Von Dassow P."/>
            <person name="Badger J.H."/>
            <person name="Coutinho P.M."/>
            <person name="Demir E."/>
            <person name="Dubchak I."/>
            <person name="Gentemann C."/>
            <person name="Eikrem W."/>
            <person name="Gready J.E."/>
            <person name="John U."/>
            <person name="Lanier W."/>
            <person name="Lindquist E.A."/>
            <person name="Lucas S."/>
            <person name="Mayer K.F."/>
            <person name="Moreau H."/>
            <person name="Not F."/>
            <person name="Otillar R."/>
            <person name="Panaud O."/>
            <person name="Pangilinan J."/>
            <person name="Paulsen I."/>
            <person name="Piegu B."/>
            <person name="Poliakov A."/>
            <person name="Robbens S."/>
            <person name="Schmutz J."/>
            <person name="Toulza E."/>
            <person name="Wyss T."/>
            <person name="Zelensky A."/>
            <person name="Zhou K."/>
            <person name="Armbrust E.V."/>
            <person name="Bhattacharya D."/>
            <person name="Goodenough U.W."/>
            <person name="Van de Peer Y."/>
            <person name="Grigoriev I.V."/>
        </authorList>
    </citation>
    <scope>NUCLEOTIDE SEQUENCE [LARGE SCALE GENOMIC DNA]</scope>
    <source>
        <strain evidence="13">RCC299 / NOUM17</strain>
    </source>
</reference>